<name>A0A8S5LVG7_9CAUD</name>
<accession>A0A8S5LVG7</accession>
<reference evidence="1" key="1">
    <citation type="journal article" date="2021" name="Proc. Natl. Acad. Sci. U.S.A.">
        <title>A Catalog of Tens of Thousands of Viruses from Human Metagenomes Reveals Hidden Associations with Chronic Diseases.</title>
        <authorList>
            <person name="Tisza M.J."/>
            <person name="Buck C.B."/>
        </authorList>
    </citation>
    <scope>NUCLEOTIDE SEQUENCE</scope>
    <source>
        <strain evidence="1">Ctc5632</strain>
    </source>
</reference>
<protein>
    <submittedName>
        <fullName evidence="1">Uncharacterized protein</fullName>
    </submittedName>
</protein>
<dbReference type="EMBL" id="BK014749">
    <property type="protein sequence ID" value="DAD73972.1"/>
    <property type="molecule type" value="Genomic_DNA"/>
</dbReference>
<evidence type="ECO:0000313" key="1">
    <source>
        <dbReference type="EMBL" id="DAD73972.1"/>
    </source>
</evidence>
<sequence length="100" mass="10354">MARQVAIFPKATPEQMTALALAVNGAIAGETLNTGTFTAGAGDKTVRDPRCRAGRVAMLVPLNADAAGMTWCLSSMTRGEMTFTLAGSGTGSWAWLIFGS</sequence>
<organism evidence="1">
    <name type="scientific">Podoviridae sp. ctc5632</name>
    <dbReference type="NCBI Taxonomy" id="2826565"/>
    <lineage>
        <taxon>Viruses</taxon>
        <taxon>Duplodnaviria</taxon>
        <taxon>Heunggongvirae</taxon>
        <taxon>Uroviricota</taxon>
        <taxon>Caudoviricetes</taxon>
    </lineage>
</organism>
<proteinExistence type="predicted"/>